<evidence type="ECO:0000256" key="1">
    <source>
        <dbReference type="ARBA" id="ARBA00004651"/>
    </source>
</evidence>
<dbReference type="InterPro" id="IPR035906">
    <property type="entry name" value="MetI-like_sf"/>
</dbReference>
<dbReference type="InParanoid" id="C7QFV9"/>
<feature type="transmembrane region" description="Helical" evidence="7">
    <location>
        <begin position="141"/>
        <end position="160"/>
    </location>
</feature>
<feature type="transmembrane region" description="Helical" evidence="7">
    <location>
        <begin position="108"/>
        <end position="129"/>
    </location>
</feature>
<feature type="transmembrane region" description="Helical" evidence="7">
    <location>
        <begin position="193"/>
        <end position="219"/>
    </location>
</feature>
<sequence length="281" mass="30360" precursor="true">MAGMGIDTPRRRAAGLVCTGILVLIAAAFLAPLVWLVLSCFDSSAQTSVKLPEHPSVDNFRAVMTTDLAWRPLWNGLLLCGGSALITVVVATLAAYPLSRYQSRFRKPFLYTVLFATGLPITAIMVPVYGLFVRLQLIDSMPATAVFLATTSLPFAIWLIKGFIDNVPINLEEASWVDGATPMVALRHIVVPLIAPGMSVVLIFTFIQAWGNFFVPFILLQSPEKLPASVTVFTFFGQYGAVAYGQLAAYSVLYSMPVVVLYLIVSRAMGGAFRFAGAAKG</sequence>
<comment type="subcellular location">
    <subcellularLocation>
        <location evidence="1 7">Cell membrane</location>
        <topology evidence="1 7">Multi-pass membrane protein</topology>
    </subcellularLocation>
</comment>
<dbReference type="OrthoDB" id="3228189at2"/>
<feature type="transmembrane region" description="Helical" evidence="7">
    <location>
        <begin position="239"/>
        <end position="265"/>
    </location>
</feature>
<accession>C7QFV9</accession>
<keyword evidence="4 7" id="KW-0812">Transmembrane</keyword>
<dbReference type="PANTHER" id="PTHR32243">
    <property type="entry name" value="MALTOSE TRANSPORT SYSTEM PERMEASE-RELATED"/>
    <property type="match status" value="1"/>
</dbReference>
<dbReference type="CDD" id="cd06261">
    <property type="entry name" value="TM_PBP2"/>
    <property type="match status" value="1"/>
</dbReference>
<dbReference type="KEGG" id="cai:Caci_2016"/>
<proteinExistence type="inferred from homology"/>
<evidence type="ECO:0000259" key="8">
    <source>
        <dbReference type="PROSITE" id="PS50928"/>
    </source>
</evidence>
<evidence type="ECO:0000256" key="3">
    <source>
        <dbReference type="ARBA" id="ARBA00022475"/>
    </source>
</evidence>
<protein>
    <submittedName>
        <fullName evidence="9">Binding-protein-dependent transport systems inner membrane component</fullName>
    </submittedName>
</protein>
<dbReference type="RefSeq" id="WP_012786229.1">
    <property type="nucleotide sequence ID" value="NC_013131.1"/>
</dbReference>
<evidence type="ECO:0000256" key="5">
    <source>
        <dbReference type="ARBA" id="ARBA00022989"/>
    </source>
</evidence>
<evidence type="ECO:0000313" key="10">
    <source>
        <dbReference type="Proteomes" id="UP000000851"/>
    </source>
</evidence>
<evidence type="ECO:0000256" key="6">
    <source>
        <dbReference type="ARBA" id="ARBA00023136"/>
    </source>
</evidence>
<keyword evidence="10" id="KW-1185">Reference proteome</keyword>
<keyword evidence="3" id="KW-1003">Cell membrane</keyword>
<dbReference type="PANTHER" id="PTHR32243:SF18">
    <property type="entry name" value="INNER MEMBRANE ABC TRANSPORTER PERMEASE PROTEIN YCJP"/>
    <property type="match status" value="1"/>
</dbReference>
<dbReference type="HOGENOM" id="CLU_016047_1_2_11"/>
<feature type="transmembrane region" description="Helical" evidence="7">
    <location>
        <begin position="73"/>
        <end position="96"/>
    </location>
</feature>
<feature type="transmembrane region" description="Helical" evidence="7">
    <location>
        <begin position="12"/>
        <end position="38"/>
    </location>
</feature>
<feature type="domain" description="ABC transmembrane type-1" evidence="8">
    <location>
        <begin position="73"/>
        <end position="265"/>
    </location>
</feature>
<evidence type="ECO:0000256" key="7">
    <source>
        <dbReference type="RuleBase" id="RU363032"/>
    </source>
</evidence>
<keyword evidence="5 7" id="KW-1133">Transmembrane helix</keyword>
<dbReference type="STRING" id="479433.Caci_2016"/>
<keyword evidence="6 7" id="KW-0472">Membrane</keyword>
<organism evidence="9 10">
    <name type="scientific">Catenulispora acidiphila (strain DSM 44928 / JCM 14897 / NBRC 102108 / NRRL B-24433 / ID139908)</name>
    <dbReference type="NCBI Taxonomy" id="479433"/>
    <lineage>
        <taxon>Bacteria</taxon>
        <taxon>Bacillati</taxon>
        <taxon>Actinomycetota</taxon>
        <taxon>Actinomycetes</taxon>
        <taxon>Catenulisporales</taxon>
        <taxon>Catenulisporaceae</taxon>
        <taxon>Catenulispora</taxon>
    </lineage>
</organism>
<dbReference type="SUPFAM" id="SSF161098">
    <property type="entry name" value="MetI-like"/>
    <property type="match status" value="1"/>
</dbReference>
<comment type="similarity">
    <text evidence="7">Belongs to the binding-protein-dependent transport system permease family.</text>
</comment>
<keyword evidence="2 7" id="KW-0813">Transport</keyword>
<name>C7QFV9_CATAD</name>
<evidence type="ECO:0000256" key="4">
    <source>
        <dbReference type="ARBA" id="ARBA00022692"/>
    </source>
</evidence>
<evidence type="ECO:0000256" key="2">
    <source>
        <dbReference type="ARBA" id="ARBA00022448"/>
    </source>
</evidence>
<dbReference type="Gene3D" id="1.10.3720.10">
    <property type="entry name" value="MetI-like"/>
    <property type="match status" value="1"/>
</dbReference>
<dbReference type="Pfam" id="PF00528">
    <property type="entry name" value="BPD_transp_1"/>
    <property type="match status" value="1"/>
</dbReference>
<dbReference type="AlphaFoldDB" id="C7QFV9"/>
<dbReference type="EMBL" id="CP001700">
    <property type="protein sequence ID" value="ACU70936.1"/>
    <property type="molecule type" value="Genomic_DNA"/>
</dbReference>
<dbReference type="GO" id="GO:0055085">
    <property type="term" value="P:transmembrane transport"/>
    <property type="evidence" value="ECO:0007669"/>
    <property type="project" value="InterPro"/>
</dbReference>
<evidence type="ECO:0000313" key="9">
    <source>
        <dbReference type="EMBL" id="ACU70936.1"/>
    </source>
</evidence>
<dbReference type="eggNOG" id="COG0395">
    <property type="taxonomic scope" value="Bacteria"/>
</dbReference>
<dbReference type="InterPro" id="IPR000515">
    <property type="entry name" value="MetI-like"/>
</dbReference>
<dbReference type="GO" id="GO:0005886">
    <property type="term" value="C:plasma membrane"/>
    <property type="evidence" value="ECO:0007669"/>
    <property type="project" value="UniProtKB-SubCell"/>
</dbReference>
<dbReference type="InterPro" id="IPR050901">
    <property type="entry name" value="BP-dep_ABC_trans_perm"/>
</dbReference>
<reference evidence="9" key="1">
    <citation type="journal article" date="2009" name="Stand. Genomic Sci.">
        <title>Complete genome sequence of Catenulispora acidiphila type strain (ID 139908).</title>
        <authorList>
            <person name="Copeland A."/>
            <person name="Lapidus A."/>
            <person name="Glavina Del Rio T."/>
            <person name="Nolan M."/>
            <person name="Lucas S."/>
            <person name="Chen F."/>
            <person name="Tice H."/>
            <person name="Cheng J.F."/>
            <person name="Bruce D."/>
            <person name="Goodwin L."/>
            <person name="Pitluck S."/>
            <person name="Mikhailova N."/>
            <person name="Pati A."/>
            <person name="Ivanova N."/>
            <person name="Mavromatis K."/>
            <person name="Chen A."/>
            <person name="Palaniappan K."/>
            <person name="Chain P."/>
            <person name="Land M."/>
            <person name="Hauser L."/>
            <person name="Chang Y.J."/>
            <person name="Jeffries C.D."/>
            <person name="Chertkov O."/>
            <person name="Brettin T."/>
            <person name="Detter J.C."/>
            <person name="Han C."/>
            <person name="Ali Z."/>
            <person name="Tindall B.J."/>
            <person name="Goker M."/>
            <person name="Bristow J."/>
            <person name="Eisen J.A."/>
            <person name="Markowitz V."/>
            <person name="Hugenholtz P."/>
            <person name="Kyrpides N.C."/>
            <person name="Klenk H.P."/>
        </authorList>
    </citation>
    <scope>NUCLEOTIDE SEQUENCE [LARGE SCALE GENOMIC DNA]</scope>
    <source>
        <strain evidence="9">DSM 44928</strain>
    </source>
</reference>
<gene>
    <name evidence="9" type="ordered locus">Caci_2016</name>
</gene>
<dbReference type="PROSITE" id="PS50928">
    <property type="entry name" value="ABC_TM1"/>
    <property type="match status" value="1"/>
</dbReference>
<dbReference type="Proteomes" id="UP000000851">
    <property type="component" value="Chromosome"/>
</dbReference>